<dbReference type="SUPFAM" id="SSF48239">
    <property type="entry name" value="Terpenoid cyclases/Protein prenyltransferases"/>
    <property type="match status" value="1"/>
</dbReference>
<name>A0A4P9C3G9_EUBML</name>
<proteinExistence type="predicted"/>
<dbReference type="Proteomes" id="UP000218387">
    <property type="component" value="Chromosome"/>
</dbReference>
<accession>A0A4P9C3G9</accession>
<reference evidence="1 2" key="1">
    <citation type="submission" date="2018-05" db="EMBL/GenBank/DDBJ databases">
        <title>Genome comparison of Eubacterium sp.</title>
        <authorList>
            <person name="Feng Y."/>
            <person name="Sanchez-Andrea I."/>
            <person name="Stams A.J.M."/>
            <person name="De Vos W.M."/>
        </authorList>
    </citation>
    <scope>NUCLEOTIDE SEQUENCE [LARGE SCALE GENOMIC DNA]</scope>
    <source>
        <strain evidence="1 2">YI</strain>
    </source>
</reference>
<keyword evidence="2" id="KW-1185">Reference proteome</keyword>
<sequence>MQSTFYNEIKTWMYRNARHVELCLWQYFFEGGDKKAVADALLSYQNEDGGFGHAVEPDNWNPNSTPTSTDHALGLLRMIDFYDMEHPVYEGIWKYLNAEKDLADYGWRFTVESNNDYPHAPWWNYSEEMNRKEYLGLTASFSAFILKYGAAESLLYQKALKFTHTFMKMLTQDISYGEMGLSGYIVLIDTVRELKLSGYDYSALVQTLGKKIKKAIGEDETIWEQYGVRPSNYINSPTSIFYEDNAEMVDKELQYLLDTKPKDGVWGITWTWFDNMAQYGDAFILSENWWKSNWAIMNTLFLRNFGKL</sequence>
<gene>
    <name evidence="1" type="ORF">CPZ25_000465</name>
</gene>
<dbReference type="RefSeq" id="WP_096919323.1">
    <property type="nucleotide sequence ID" value="NZ_CP029487.1"/>
</dbReference>
<evidence type="ECO:0000313" key="2">
    <source>
        <dbReference type="Proteomes" id="UP000218387"/>
    </source>
</evidence>
<dbReference type="AlphaFoldDB" id="A0A4P9C3G9"/>
<protein>
    <submittedName>
        <fullName evidence="1">Uncharacterized protein</fullName>
    </submittedName>
</protein>
<dbReference type="InterPro" id="IPR008930">
    <property type="entry name" value="Terpenoid_cyclase/PrenylTrfase"/>
</dbReference>
<dbReference type="EMBL" id="CP029487">
    <property type="protein sequence ID" value="QCT69837.1"/>
    <property type="molecule type" value="Genomic_DNA"/>
</dbReference>
<organism evidence="1 2">
    <name type="scientific">Eubacterium maltosivorans</name>
    <dbReference type="NCBI Taxonomy" id="2041044"/>
    <lineage>
        <taxon>Bacteria</taxon>
        <taxon>Bacillati</taxon>
        <taxon>Bacillota</taxon>
        <taxon>Clostridia</taxon>
        <taxon>Eubacteriales</taxon>
        <taxon>Eubacteriaceae</taxon>
        <taxon>Eubacterium</taxon>
    </lineage>
</organism>
<dbReference type="KEGG" id="emt:CPZ25_000465"/>
<evidence type="ECO:0000313" key="1">
    <source>
        <dbReference type="EMBL" id="QCT69837.1"/>
    </source>
</evidence>